<feature type="non-terminal residue" evidence="1">
    <location>
        <position position="71"/>
    </location>
</feature>
<sequence>ENLIIRQIPFGKFSEKILMVVSSADKTNLKNIVYTVLRPSQKGSLYLIKQSVNHISLFDQISSLKIDDTFT</sequence>
<gene>
    <name evidence="1" type="primary">ORF218124</name>
</gene>
<protein>
    <submittedName>
        <fullName evidence="1">Uncharacterized protein</fullName>
    </submittedName>
</protein>
<dbReference type="EMBL" id="HACG01051349">
    <property type="protein sequence ID" value="CEK98220.1"/>
    <property type="molecule type" value="Transcribed_RNA"/>
</dbReference>
<proteinExistence type="predicted"/>
<name>A0A0B7C196_9EUPU</name>
<evidence type="ECO:0000313" key="1">
    <source>
        <dbReference type="EMBL" id="CEK98220.1"/>
    </source>
</evidence>
<dbReference type="AlphaFoldDB" id="A0A0B7C196"/>
<reference evidence="1" key="1">
    <citation type="submission" date="2014-12" db="EMBL/GenBank/DDBJ databases">
        <title>Insight into the proteome of Arion vulgaris.</title>
        <authorList>
            <person name="Aradska J."/>
            <person name="Bulat T."/>
            <person name="Smidak R."/>
            <person name="Sarate P."/>
            <person name="Gangsoo J."/>
            <person name="Sialana F."/>
            <person name="Bilban M."/>
            <person name="Lubec G."/>
        </authorList>
    </citation>
    <scope>NUCLEOTIDE SEQUENCE</scope>
    <source>
        <tissue evidence="1">Skin</tissue>
    </source>
</reference>
<feature type="non-terminal residue" evidence="1">
    <location>
        <position position="1"/>
    </location>
</feature>
<organism evidence="1">
    <name type="scientific">Arion vulgaris</name>
    <dbReference type="NCBI Taxonomy" id="1028688"/>
    <lineage>
        <taxon>Eukaryota</taxon>
        <taxon>Metazoa</taxon>
        <taxon>Spiralia</taxon>
        <taxon>Lophotrochozoa</taxon>
        <taxon>Mollusca</taxon>
        <taxon>Gastropoda</taxon>
        <taxon>Heterobranchia</taxon>
        <taxon>Euthyneura</taxon>
        <taxon>Panpulmonata</taxon>
        <taxon>Eupulmonata</taxon>
        <taxon>Stylommatophora</taxon>
        <taxon>Helicina</taxon>
        <taxon>Arionoidea</taxon>
        <taxon>Arionidae</taxon>
        <taxon>Arion</taxon>
    </lineage>
</organism>
<accession>A0A0B7C196</accession>